<dbReference type="GO" id="GO:0016740">
    <property type="term" value="F:transferase activity"/>
    <property type="evidence" value="ECO:0007669"/>
    <property type="project" value="UniProtKB-KW"/>
</dbReference>
<dbReference type="Gene3D" id="3.90.1200.10">
    <property type="match status" value="1"/>
</dbReference>
<dbReference type="AlphaFoldDB" id="A0A1N7BK54"/>
<proteinExistence type="predicted"/>
<accession>A0A1N7BK54</accession>
<dbReference type="EMBL" id="FTNO01000002">
    <property type="protein sequence ID" value="SIR51755.1"/>
    <property type="molecule type" value="Genomic_DNA"/>
</dbReference>
<protein>
    <submittedName>
        <fullName evidence="2">Phosphotransferase enzyme family protein</fullName>
    </submittedName>
</protein>
<reference evidence="3" key="1">
    <citation type="submission" date="2017-01" db="EMBL/GenBank/DDBJ databases">
        <authorList>
            <person name="Varghese N."/>
            <person name="Submissions S."/>
        </authorList>
    </citation>
    <scope>NUCLEOTIDE SEQUENCE [LARGE SCALE GENOMIC DNA]</scope>
    <source>
        <strain evidence="3">CGMCC 1.7737</strain>
    </source>
</reference>
<dbReference type="InterPro" id="IPR011009">
    <property type="entry name" value="Kinase-like_dom_sf"/>
</dbReference>
<organism evidence="2 3">
    <name type="scientific">Haladaptatus litoreus</name>
    <dbReference type="NCBI Taxonomy" id="553468"/>
    <lineage>
        <taxon>Archaea</taxon>
        <taxon>Methanobacteriati</taxon>
        <taxon>Methanobacteriota</taxon>
        <taxon>Stenosarchaea group</taxon>
        <taxon>Halobacteria</taxon>
        <taxon>Halobacteriales</taxon>
        <taxon>Haladaptataceae</taxon>
        <taxon>Haladaptatus</taxon>
    </lineage>
</organism>
<dbReference type="RefSeq" id="WP_076430621.1">
    <property type="nucleotide sequence ID" value="NZ_FTNO01000002.1"/>
</dbReference>
<keyword evidence="3" id="KW-1185">Reference proteome</keyword>
<evidence type="ECO:0000259" key="1">
    <source>
        <dbReference type="Pfam" id="PF01636"/>
    </source>
</evidence>
<feature type="domain" description="Aminoglycoside phosphotransferase" evidence="1">
    <location>
        <begin position="24"/>
        <end position="242"/>
    </location>
</feature>
<name>A0A1N7BK54_9EURY</name>
<keyword evidence="2" id="KW-0808">Transferase</keyword>
<dbReference type="Pfam" id="PF01636">
    <property type="entry name" value="APH"/>
    <property type="match status" value="1"/>
</dbReference>
<evidence type="ECO:0000313" key="3">
    <source>
        <dbReference type="Proteomes" id="UP000186914"/>
    </source>
</evidence>
<dbReference type="OrthoDB" id="350437at2157"/>
<dbReference type="Gene3D" id="3.30.200.20">
    <property type="entry name" value="Phosphorylase Kinase, domain 1"/>
    <property type="match status" value="1"/>
</dbReference>
<dbReference type="SUPFAM" id="SSF56112">
    <property type="entry name" value="Protein kinase-like (PK-like)"/>
    <property type="match status" value="1"/>
</dbReference>
<dbReference type="PANTHER" id="PTHR21310">
    <property type="entry name" value="AMINOGLYCOSIDE PHOSPHOTRANSFERASE-RELATED-RELATED"/>
    <property type="match status" value="1"/>
</dbReference>
<sequence length="313" mass="35703">MVVTKQAIRDVLKLHAEKYEMRRELPSRTPNTVYEVILDGRRAVCKVASGDDAHVRKDALATRYLAERTPTLVPRVFAIEDDHAIFEWVEGTTYNADANRALRERRLRSAGKTLALFHESTDFDTCGYLNCRDGKLAPDACGTWADMLTAIVGGWCGDLAGTRFEEAGESVLSFVRDYEDAFTAVSEPVLVHGDYQPENIRFEDESVATVLDWEFCFAGAGEFDLCRAEREFFDWHTAPEGDDLRGSIRKGYESVRTLQPTFDGRRHIYRAILKLDPMRFFEAWKDQVGDEDEVAKSMCAFVRDELEFARRKL</sequence>
<evidence type="ECO:0000313" key="2">
    <source>
        <dbReference type="EMBL" id="SIR51755.1"/>
    </source>
</evidence>
<dbReference type="InterPro" id="IPR051678">
    <property type="entry name" value="AGP_Transferase"/>
</dbReference>
<dbReference type="Proteomes" id="UP000186914">
    <property type="component" value="Unassembled WGS sequence"/>
</dbReference>
<gene>
    <name evidence="2" type="ORF">SAMN05421858_2605</name>
</gene>
<dbReference type="InterPro" id="IPR002575">
    <property type="entry name" value="Aminoglycoside_PTrfase"/>
</dbReference>